<dbReference type="Proteomes" id="UP000283745">
    <property type="component" value="Unassembled WGS sequence"/>
</dbReference>
<gene>
    <name evidence="3" type="ORF">DW740_14485</name>
    <name evidence="2" type="ORF">DXB38_10725</name>
    <name evidence="1" type="ORF">DXB81_17730</name>
</gene>
<evidence type="ECO:0000313" key="2">
    <source>
        <dbReference type="EMBL" id="RGN87031.1"/>
    </source>
</evidence>
<dbReference type="EMBL" id="QSUZ01000014">
    <property type="protein sequence ID" value="RGN87031.1"/>
    <property type="molecule type" value="Genomic_DNA"/>
</dbReference>
<dbReference type="Pfam" id="PF11756">
    <property type="entry name" value="YgbA_NO"/>
    <property type="match status" value="1"/>
</dbReference>
<sequence length="110" mass="13377">MLIVDKLKGNLYTRIKKHMTKKMYHLYYRENREASQSKEEYEANLLRAYRHLDACRFKNKGWPCPTCPSCCFCGKDYETMTEVMDFAREWMKENPDKARFMKPPKFLHKH</sequence>
<dbReference type="AlphaFoldDB" id="A0A3E5A0U0"/>
<organism evidence="1 5">
    <name type="scientific">Blautia obeum</name>
    <dbReference type="NCBI Taxonomy" id="40520"/>
    <lineage>
        <taxon>Bacteria</taxon>
        <taxon>Bacillati</taxon>
        <taxon>Bacillota</taxon>
        <taxon>Clostridia</taxon>
        <taxon>Lachnospirales</taxon>
        <taxon>Lachnospiraceae</taxon>
        <taxon>Blautia</taxon>
    </lineage>
</organism>
<dbReference type="EMBL" id="QSUB01000016">
    <property type="protein sequence ID" value="RGN01609.1"/>
    <property type="molecule type" value="Genomic_DNA"/>
</dbReference>
<evidence type="ECO:0000313" key="4">
    <source>
        <dbReference type="Proteomes" id="UP000261105"/>
    </source>
</evidence>
<dbReference type="Proteomes" id="UP000261222">
    <property type="component" value="Unassembled WGS sequence"/>
</dbReference>
<evidence type="ECO:0000313" key="6">
    <source>
        <dbReference type="Proteomes" id="UP000283745"/>
    </source>
</evidence>
<evidence type="ECO:0000313" key="3">
    <source>
        <dbReference type="EMBL" id="RHE37695.1"/>
    </source>
</evidence>
<proteinExistence type="predicted"/>
<evidence type="ECO:0000313" key="5">
    <source>
        <dbReference type="Proteomes" id="UP000261222"/>
    </source>
</evidence>
<evidence type="ECO:0000313" key="1">
    <source>
        <dbReference type="EMBL" id="RGN01609.1"/>
    </source>
</evidence>
<reference evidence="4 5" key="1">
    <citation type="submission" date="2018-08" db="EMBL/GenBank/DDBJ databases">
        <title>A genome reference for cultivated species of the human gut microbiota.</title>
        <authorList>
            <person name="Zou Y."/>
            <person name="Xue W."/>
            <person name="Luo G."/>
        </authorList>
    </citation>
    <scope>NUCLEOTIDE SEQUENCE [LARGE SCALE GENOMIC DNA]</scope>
    <source>
        <strain evidence="3 6">AM28-23</strain>
        <strain evidence="2 4">OM03-6</strain>
        <strain evidence="1 5">OM06-11AA</strain>
    </source>
</reference>
<dbReference type="Proteomes" id="UP000261105">
    <property type="component" value="Unassembled WGS sequence"/>
</dbReference>
<dbReference type="RefSeq" id="WP_015542172.1">
    <property type="nucleotide sequence ID" value="NZ_CABJFK010000013.1"/>
</dbReference>
<comment type="caution">
    <text evidence="1">The sequence shown here is derived from an EMBL/GenBank/DDBJ whole genome shotgun (WGS) entry which is preliminary data.</text>
</comment>
<dbReference type="GeneID" id="69512880"/>
<accession>A0A3E5A0U0</accession>
<protein>
    <submittedName>
        <fullName evidence="1">Nitrous oxide-stimulated promoter</fullName>
    </submittedName>
</protein>
<dbReference type="InterPro" id="IPR020483">
    <property type="entry name" value="Uncharacterised_YgbA"/>
</dbReference>
<dbReference type="EMBL" id="QSKF01000013">
    <property type="protein sequence ID" value="RHE37695.1"/>
    <property type="molecule type" value="Genomic_DNA"/>
</dbReference>
<name>A0A3E5A0U0_9FIRM</name>